<dbReference type="AlphaFoldDB" id="A0A7V3NU58"/>
<protein>
    <submittedName>
        <fullName evidence="1">Uncharacterized protein</fullName>
    </submittedName>
</protein>
<accession>A0A7V3NU58</accession>
<dbReference type="EMBL" id="DTGD01000176">
    <property type="protein sequence ID" value="HGB36205.1"/>
    <property type="molecule type" value="Genomic_DNA"/>
</dbReference>
<evidence type="ECO:0000313" key="1">
    <source>
        <dbReference type="EMBL" id="HGB36205.1"/>
    </source>
</evidence>
<reference evidence="1" key="1">
    <citation type="journal article" date="2020" name="mSystems">
        <title>Genome- and Community-Level Interaction Insights into Carbon Utilization and Element Cycling Functions of Hydrothermarchaeota in Hydrothermal Sediment.</title>
        <authorList>
            <person name="Zhou Z."/>
            <person name="Liu Y."/>
            <person name="Xu W."/>
            <person name="Pan J."/>
            <person name="Luo Z.H."/>
            <person name="Li M."/>
        </authorList>
    </citation>
    <scope>NUCLEOTIDE SEQUENCE [LARGE SCALE GENOMIC DNA]</scope>
    <source>
        <strain evidence="1">SpSt-754</strain>
    </source>
</reference>
<proteinExistence type="predicted"/>
<name>A0A7V3NU58_UNCW3</name>
<comment type="caution">
    <text evidence="1">The sequence shown here is derived from an EMBL/GenBank/DDBJ whole genome shotgun (WGS) entry which is preliminary data.</text>
</comment>
<organism evidence="1">
    <name type="scientific">candidate division WOR-3 bacterium</name>
    <dbReference type="NCBI Taxonomy" id="2052148"/>
    <lineage>
        <taxon>Bacteria</taxon>
        <taxon>Bacteria division WOR-3</taxon>
    </lineage>
</organism>
<gene>
    <name evidence="1" type="ORF">ENV38_04800</name>
</gene>
<sequence>MNSTSVKIIREPRNYFLIGASRRLLLTVDSSEQLSRYNQNIELLDIDFNLLNAFGAANYIQSLAHAIEGLIKAYRLHRNPVFDGPQFAPILFEHLDEIHNLPEATARTVKIT</sequence>